<dbReference type="PANTHER" id="PTHR33493:SF33">
    <property type="entry name" value="OS09G0278000 PROTEIN"/>
    <property type="match status" value="1"/>
</dbReference>
<dbReference type="Gramene" id="TVU03339">
    <property type="protein sequence ID" value="TVU03339"/>
    <property type="gene ID" value="EJB05_51131"/>
</dbReference>
<feature type="non-terminal residue" evidence="3">
    <location>
        <position position="1"/>
    </location>
</feature>
<feature type="region of interest" description="Disordered" evidence="2">
    <location>
        <begin position="1"/>
        <end position="165"/>
    </location>
</feature>
<dbReference type="EMBL" id="RWGY01000192">
    <property type="protein sequence ID" value="TVU03339.1"/>
    <property type="molecule type" value="Genomic_DNA"/>
</dbReference>
<evidence type="ECO:0000313" key="3">
    <source>
        <dbReference type="EMBL" id="TVU03339.1"/>
    </source>
</evidence>
<sequence>MQGGKSASALESAKEAAANVGASAWAGKEKTKAVVQETVAKARAHDPEEKAAADARKQERVREVEAVKQDAMRSNAAAKERATAAVHQPTLPAPVDREVPPPQTPTDGGAGGLVGANGAPATGGHVTDAAPTATETGAAATGGHAAGAPETTGAAARPDGDVVNP</sequence>
<feature type="compositionally biased region" description="Low complexity" evidence="2">
    <location>
        <begin position="1"/>
        <end position="26"/>
    </location>
</feature>
<proteinExistence type="inferred from homology"/>
<comment type="caution">
    <text evidence="3">The sequence shown here is derived from an EMBL/GenBank/DDBJ whole genome shotgun (WGS) entry which is preliminary data.</text>
</comment>
<evidence type="ECO:0000256" key="1">
    <source>
        <dbReference type="ARBA" id="ARBA00010975"/>
    </source>
</evidence>
<reference evidence="3 4" key="1">
    <citation type="journal article" date="2019" name="Sci. Rep.">
        <title>A high-quality genome of Eragrostis curvula grass provides insights into Poaceae evolution and supports new strategies to enhance forage quality.</title>
        <authorList>
            <person name="Carballo J."/>
            <person name="Santos B.A.C.M."/>
            <person name="Zappacosta D."/>
            <person name="Garbus I."/>
            <person name="Selva J.P."/>
            <person name="Gallo C.A."/>
            <person name="Diaz A."/>
            <person name="Albertini E."/>
            <person name="Caccamo M."/>
            <person name="Echenique V."/>
        </authorList>
    </citation>
    <scope>NUCLEOTIDE SEQUENCE [LARGE SCALE GENOMIC DNA]</scope>
    <source>
        <strain evidence="4">cv. Victoria</strain>
        <tissue evidence="3">Leaf</tissue>
    </source>
</reference>
<gene>
    <name evidence="3" type="ORF">EJB05_51131</name>
</gene>
<feature type="compositionally biased region" description="Low complexity" evidence="2">
    <location>
        <begin position="129"/>
        <end position="156"/>
    </location>
</feature>
<comment type="similarity">
    <text evidence="1">Belongs to the LEA type 1 family.</text>
</comment>
<keyword evidence="4" id="KW-1185">Reference proteome</keyword>
<evidence type="ECO:0000313" key="4">
    <source>
        <dbReference type="Proteomes" id="UP000324897"/>
    </source>
</evidence>
<dbReference type="GO" id="GO:0009793">
    <property type="term" value="P:embryo development ending in seed dormancy"/>
    <property type="evidence" value="ECO:0007669"/>
    <property type="project" value="InterPro"/>
</dbReference>
<dbReference type="AlphaFoldDB" id="A0A5J9SWJ7"/>
<accession>A0A5J9SWJ7</accession>
<dbReference type="InterPro" id="IPR005513">
    <property type="entry name" value="LEA_1"/>
</dbReference>
<protein>
    <submittedName>
        <fullName evidence="3">Uncharacterized protein</fullName>
    </submittedName>
</protein>
<organism evidence="3 4">
    <name type="scientific">Eragrostis curvula</name>
    <name type="common">weeping love grass</name>
    <dbReference type="NCBI Taxonomy" id="38414"/>
    <lineage>
        <taxon>Eukaryota</taxon>
        <taxon>Viridiplantae</taxon>
        <taxon>Streptophyta</taxon>
        <taxon>Embryophyta</taxon>
        <taxon>Tracheophyta</taxon>
        <taxon>Spermatophyta</taxon>
        <taxon>Magnoliopsida</taxon>
        <taxon>Liliopsida</taxon>
        <taxon>Poales</taxon>
        <taxon>Poaceae</taxon>
        <taxon>PACMAD clade</taxon>
        <taxon>Chloridoideae</taxon>
        <taxon>Eragrostideae</taxon>
        <taxon>Eragrostidinae</taxon>
        <taxon>Eragrostis</taxon>
    </lineage>
</organism>
<dbReference type="Pfam" id="PF03760">
    <property type="entry name" value="LEA_1"/>
    <property type="match status" value="1"/>
</dbReference>
<dbReference type="OrthoDB" id="758082at2759"/>
<dbReference type="PANTHER" id="PTHR33493">
    <property type="entry name" value="LATE EMBRYOGENESIS ABUNDANT PROTEIN 6-RELATED"/>
    <property type="match status" value="1"/>
</dbReference>
<dbReference type="Proteomes" id="UP000324897">
    <property type="component" value="Unassembled WGS sequence"/>
</dbReference>
<name>A0A5J9SWJ7_9POAL</name>
<feature type="compositionally biased region" description="Basic and acidic residues" evidence="2">
    <location>
        <begin position="43"/>
        <end position="71"/>
    </location>
</feature>
<evidence type="ECO:0000256" key="2">
    <source>
        <dbReference type="SAM" id="MobiDB-lite"/>
    </source>
</evidence>